<evidence type="ECO:0000256" key="2">
    <source>
        <dbReference type="ARBA" id="ARBA00061204"/>
    </source>
</evidence>
<dbReference type="InterPro" id="IPR013763">
    <property type="entry name" value="Cyclin-like_dom"/>
</dbReference>
<feature type="domain" description="Cyclin-like" evidence="5">
    <location>
        <begin position="60"/>
        <end position="162"/>
    </location>
</feature>
<evidence type="ECO:0000259" key="5">
    <source>
        <dbReference type="SMART" id="SM00385"/>
    </source>
</evidence>
<name>A0AAP0JNS6_9MAGN</name>
<dbReference type="GO" id="GO:0016538">
    <property type="term" value="F:cyclin-dependent protein serine/threonine kinase regulator activity"/>
    <property type="evidence" value="ECO:0007669"/>
    <property type="project" value="InterPro"/>
</dbReference>
<evidence type="ECO:0000256" key="4">
    <source>
        <dbReference type="SAM" id="MobiDB-lite"/>
    </source>
</evidence>
<dbReference type="Pfam" id="PF00134">
    <property type="entry name" value="Cyclin_N"/>
    <property type="match status" value="1"/>
</dbReference>
<evidence type="ECO:0000313" key="7">
    <source>
        <dbReference type="Proteomes" id="UP001420932"/>
    </source>
</evidence>
<dbReference type="Proteomes" id="UP001420932">
    <property type="component" value="Unassembled WGS sequence"/>
</dbReference>
<dbReference type="InterPro" id="IPR006671">
    <property type="entry name" value="Cyclin_N"/>
</dbReference>
<dbReference type="InterPro" id="IPR043198">
    <property type="entry name" value="Cyclin/Ssn8"/>
</dbReference>
<dbReference type="SUPFAM" id="SSF47954">
    <property type="entry name" value="Cyclin-like"/>
    <property type="match status" value="2"/>
</dbReference>
<organism evidence="6 7">
    <name type="scientific">Stephania yunnanensis</name>
    <dbReference type="NCBI Taxonomy" id="152371"/>
    <lineage>
        <taxon>Eukaryota</taxon>
        <taxon>Viridiplantae</taxon>
        <taxon>Streptophyta</taxon>
        <taxon>Embryophyta</taxon>
        <taxon>Tracheophyta</taxon>
        <taxon>Spermatophyta</taxon>
        <taxon>Magnoliopsida</taxon>
        <taxon>Ranunculales</taxon>
        <taxon>Menispermaceae</taxon>
        <taxon>Menispermoideae</taxon>
        <taxon>Cissampelideae</taxon>
        <taxon>Stephania</taxon>
    </lineage>
</organism>
<protein>
    <recommendedName>
        <fullName evidence="5">Cyclin-like domain-containing protein</fullName>
    </recommendedName>
</protein>
<evidence type="ECO:0000256" key="1">
    <source>
        <dbReference type="ARBA" id="ARBA00023127"/>
    </source>
</evidence>
<sequence length="476" mass="52868">MRGGESGMESQGLDGFSLESLLCHTPKWYFSRSEIDDDSPSRKDSINLKTESQLRASYCSFLQDLGKRLNAPQATIATAMMLCHRFYMYQSHARNGWQTIATVSMFLACKAEETPRFLRDVIMVAYGMLHRSDPAAAQRINHKDVYQRQKELILTGERLLLTTVAFDLNIQHPYKPLVGALKKLKISDNHLVKVAWNFVNDWLRTTLCLQYKPHYIAAGSMYLAARFLKVKLPSEGGKVWWMEFDISPLRLDDKLDVQRLCHFVVPELGTGVKYVEVIQQMLELLGQNKGPAVSSSQAKPKQASVGVKGGPSDGQQSSTPIISIITSDSTQGIATGNGESRKQKGPYIGDWQSIPHNDVRVSTARSGETPHFQTSDCGSSQSTIEDGSRSDEVEIQTATAISAGITICQTISNGKGFSKVDEDSSKLKKISYGKVADIQSAVALEFARPEDSWITKEMKGGVEQAYASEEKRRRLI</sequence>
<feature type="compositionally biased region" description="Polar residues" evidence="4">
    <location>
        <begin position="363"/>
        <end position="385"/>
    </location>
</feature>
<comment type="similarity">
    <text evidence="2">Belongs to the cyclin family. Cyclin T subfamily.</text>
</comment>
<dbReference type="PANTHER" id="PTHR10026">
    <property type="entry name" value="CYCLIN"/>
    <property type="match status" value="1"/>
</dbReference>
<evidence type="ECO:0000313" key="6">
    <source>
        <dbReference type="EMBL" id="KAK9136305.1"/>
    </source>
</evidence>
<keyword evidence="1 3" id="KW-0195">Cyclin</keyword>
<reference evidence="6 7" key="1">
    <citation type="submission" date="2024-01" db="EMBL/GenBank/DDBJ databases">
        <title>Genome assemblies of Stephania.</title>
        <authorList>
            <person name="Yang L."/>
        </authorList>
    </citation>
    <scope>NUCLEOTIDE SEQUENCE [LARGE SCALE GENOMIC DNA]</scope>
    <source>
        <strain evidence="6">YNDBR</strain>
        <tissue evidence="6">Leaf</tissue>
    </source>
</reference>
<dbReference type="AlphaFoldDB" id="A0AAP0JNS6"/>
<proteinExistence type="inferred from homology"/>
<dbReference type="Gene3D" id="1.10.472.10">
    <property type="entry name" value="Cyclin-like"/>
    <property type="match status" value="2"/>
</dbReference>
<dbReference type="EMBL" id="JBBNAF010000006">
    <property type="protein sequence ID" value="KAK9136305.1"/>
    <property type="molecule type" value="Genomic_DNA"/>
</dbReference>
<keyword evidence="7" id="KW-1185">Reference proteome</keyword>
<feature type="region of interest" description="Disordered" evidence="4">
    <location>
        <begin position="290"/>
        <end position="390"/>
    </location>
</feature>
<dbReference type="FunFam" id="1.10.472.10:FF:000081">
    <property type="entry name" value="Cyclin family protein"/>
    <property type="match status" value="1"/>
</dbReference>
<dbReference type="SMART" id="SM00385">
    <property type="entry name" value="CYCLIN"/>
    <property type="match status" value="2"/>
</dbReference>
<dbReference type="GO" id="GO:0006357">
    <property type="term" value="P:regulation of transcription by RNA polymerase II"/>
    <property type="evidence" value="ECO:0007669"/>
    <property type="project" value="InterPro"/>
</dbReference>
<evidence type="ECO:0000256" key="3">
    <source>
        <dbReference type="RuleBase" id="RU000383"/>
    </source>
</evidence>
<dbReference type="InterPro" id="IPR036915">
    <property type="entry name" value="Cyclin-like_sf"/>
</dbReference>
<gene>
    <name evidence="6" type="ORF">Syun_015635</name>
</gene>
<feature type="compositionally biased region" description="Low complexity" evidence="4">
    <location>
        <begin position="315"/>
        <end position="333"/>
    </location>
</feature>
<feature type="domain" description="Cyclin-like" evidence="5">
    <location>
        <begin position="175"/>
        <end position="287"/>
    </location>
</feature>
<comment type="caution">
    <text evidence="6">The sequence shown here is derived from an EMBL/GenBank/DDBJ whole genome shotgun (WGS) entry which is preliminary data.</text>
</comment>
<accession>A0AAP0JNS6</accession>